<dbReference type="OrthoDB" id="9811471at2"/>
<protein>
    <submittedName>
        <fullName evidence="2">Amidase</fullName>
    </submittedName>
</protein>
<organism evidence="2 3">
    <name type="scientific">Pseudomonas fragi</name>
    <dbReference type="NCBI Taxonomy" id="296"/>
    <lineage>
        <taxon>Bacteria</taxon>
        <taxon>Pseudomonadati</taxon>
        <taxon>Pseudomonadota</taxon>
        <taxon>Gammaproteobacteria</taxon>
        <taxon>Pseudomonadales</taxon>
        <taxon>Pseudomonadaceae</taxon>
        <taxon>Pseudomonas</taxon>
    </lineage>
</organism>
<comment type="caution">
    <text evidence="2">The sequence shown here is derived from an EMBL/GenBank/DDBJ whole genome shotgun (WGS) entry which is preliminary data.</text>
</comment>
<dbReference type="SUPFAM" id="SSF75304">
    <property type="entry name" value="Amidase signature (AS) enzymes"/>
    <property type="match status" value="1"/>
</dbReference>
<dbReference type="AlphaFoldDB" id="A0A267A8R4"/>
<dbReference type="EMBL" id="NQKQ01000018">
    <property type="protein sequence ID" value="PAA08993.1"/>
    <property type="molecule type" value="Genomic_DNA"/>
</dbReference>
<name>A0A267A8R4_PSEFR</name>
<reference evidence="2 3" key="1">
    <citation type="submission" date="2017-08" db="EMBL/GenBank/DDBJ databases">
        <title>Genomic and metabolic characterisation of spoilage-associated Pseudomonas species.</title>
        <authorList>
            <person name="Stanborough T."/>
            <person name="Fegan N."/>
            <person name="Powell S.M."/>
            <person name="Singh T."/>
            <person name="Tamplin M.L."/>
            <person name="Chandry P.S."/>
        </authorList>
    </citation>
    <scope>NUCLEOTIDE SEQUENCE [LARGE SCALE GENOMIC DNA]</scope>
    <source>
        <strain evidence="2 3">F1801</strain>
    </source>
</reference>
<evidence type="ECO:0000313" key="3">
    <source>
        <dbReference type="Proteomes" id="UP000215861"/>
    </source>
</evidence>
<dbReference type="RefSeq" id="WP_095037415.1">
    <property type="nucleotide sequence ID" value="NZ_NQKQ01000018.1"/>
</dbReference>
<dbReference type="Proteomes" id="UP000215861">
    <property type="component" value="Unassembled WGS sequence"/>
</dbReference>
<gene>
    <name evidence="2" type="ORF">CJU81_15955</name>
</gene>
<dbReference type="InterPro" id="IPR036928">
    <property type="entry name" value="AS_sf"/>
</dbReference>
<sequence length="426" mass="45589">MSFLDTADARAIAEHVRTAQLSPGRVAEHFLTQTSAREPAIQAFVALDPQRVRKQAQCLSSSQLNGLLAGVPVGIKDIIDTADYPTAFYSPIYTENQPSRDAHVVALLRQAGAVIMGKTHTTEFAYMKTGPSRNPHDLNRTPGSSSAGSAAGMAAGFFPMALGTQTAGSLLKPASYCGLYAFKPSHGLVSLEGVKPLAPSFDTLGWYGRSVRDLALLARVLVPGLPQTNRDNGARSFGFCRTSRWDQIDPPVAQALLAAIEQVKAAGHSVTEVVLEDEFASVFDDHQLINDCEGARSLSKEWQSNPEQLSAQVLAMIERARATTWDQETAARSRLAALAPILTAHFEPFDAMLGATCGMVAPLGLEGTGPSDFCKCWMAFGLPQINIPLPRAQAELPVGLQVIGGFRQDSMLLDAAQQVDMVLSGL</sequence>
<accession>A0A267A8R4</accession>
<dbReference type="GO" id="GO:0003824">
    <property type="term" value="F:catalytic activity"/>
    <property type="evidence" value="ECO:0007669"/>
    <property type="project" value="InterPro"/>
</dbReference>
<dbReference type="InterPro" id="IPR000120">
    <property type="entry name" value="Amidase"/>
</dbReference>
<evidence type="ECO:0000259" key="1">
    <source>
        <dbReference type="Pfam" id="PF01425"/>
    </source>
</evidence>
<dbReference type="InterPro" id="IPR023631">
    <property type="entry name" value="Amidase_dom"/>
</dbReference>
<dbReference type="PANTHER" id="PTHR11895">
    <property type="entry name" value="TRANSAMIDASE"/>
    <property type="match status" value="1"/>
</dbReference>
<evidence type="ECO:0000313" key="2">
    <source>
        <dbReference type="EMBL" id="PAA08993.1"/>
    </source>
</evidence>
<feature type="domain" description="Amidase" evidence="1">
    <location>
        <begin position="26"/>
        <end position="413"/>
    </location>
</feature>
<dbReference type="PANTHER" id="PTHR11895:SF151">
    <property type="entry name" value="GLUTAMYL-TRNA(GLN) AMIDOTRANSFERASE SUBUNIT A"/>
    <property type="match status" value="1"/>
</dbReference>
<dbReference type="Pfam" id="PF01425">
    <property type="entry name" value="Amidase"/>
    <property type="match status" value="1"/>
</dbReference>
<proteinExistence type="predicted"/>
<dbReference type="Gene3D" id="3.90.1300.10">
    <property type="entry name" value="Amidase signature (AS) domain"/>
    <property type="match status" value="1"/>
</dbReference>